<comment type="caution">
    <text evidence="1">The sequence shown here is derived from an EMBL/GenBank/DDBJ whole genome shotgun (WGS) entry which is preliminary data.</text>
</comment>
<evidence type="ECO:0000313" key="2">
    <source>
        <dbReference type="Proteomes" id="UP000887226"/>
    </source>
</evidence>
<sequence>MADDFSMEVLPYSATTSTTSGYKQPVFRQCRTTNGQWFDEHLNLTAFDLRETLLEELGAWDAFEERAQLEVHPWEIFLQYHSQSFQGTVECYPRSEDGEAIGITVLSQDKRPEFRHTLECTLSEAENSMKPHSHVDKAHKYRVQFLESNEIRSISLYSQGHLKPGNRTHPSPSKQGCKLIGITNDCHSVPNRIQHNITTRLGIDKKFLAYGFCGCILGDVADNCPCCKAFMGIFDNDLQMRRIVGDLLGVMVDMLGAYTSEVARREAVAPFYPVGLWDALVCKSVEKAKEKELDEYMVAKIALRAF</sequence>
<dbReference type="Proteomes" id="UP000887226">
    <property type="component" value="Unassembled WGS sequence"/>
</dbReference>
<name>A0A9P7YWN1_9HELO</name>
<organism evidence="1 2">
    <name type="scientific">Calycina marina</name>
    <dbReference type="NCBI Taxonomy" id="1763456"/>
    <lineage>
        <taxon>Eukaryota</taxon>
        <taxon>Fungi</taxon>
        <taxon>Dikarya</taxon>
        <taxon>Ascomycota</taxon>
        <taxon>Pezizomycotina</taxon>
        <taxon>Leotiomycetes</taxon>
        <taxon>Helotiales</taxon>
        <taxon>Pezizellaceae</taxon>
        <taxon>Calycina</taxon>
    </lineage>
</organism>
<evidence type="ECO:0000313" key="1">
    <source>
        <dbReference type="EMBL" id="KAG9241369.1"/>
    </source>
</evidence>
<dbReference type="OrthoDB" id="5400409at2759"/>
<reference evidence="1" key="1">
    <citation type="journal article" date="2021" name="IMA Fungus">
        <title>Genomic characterization of three marine fungi, including Emericellopsis atlantica sp. nov. with signatures of a generalist lifestyle and marine biomass degradation.</title>
        <authorList>
            <person name="Hagestad O.C."/>
            <person name="Hou L."/>
            <person name="Andersen J.H."/>
            <person name="Hansen E.H."/>
            <person name="Altermark B."/>
            <person name="Li C."/>
            <person name="Kuhnert E."/>
            <person name="Cox R.J."/>
            <person name="Crous P.W."/>
            <person name="Spatafora J.W."/>
            <person name="Lail K."/>
            <person name="Amirebrahimi M."/>
            <person name="Lipzen A."/>
            <person name="Pangilinan J."/>
            <person name="Andreopoulos W."/>
            <person name="Hayes R.D."/>
            <person name="Ng V."/>
            <person name="Grigoriev I.V."/>
            <person name="Jackson S.A."/>
            <person name="Sutton T.D.S."/>
            <person name="Dobson A.D.W."/>
            <person name="Rama T."/>
        </authorList>
    </citation>
    <scope>NUCLEOTIDE SEQUENCE</scope>
    <source>
        <strain evidence="1">TRa3180A</strain>
    </source>
</reference>
<proteinExistence type="predicted"/>
<dbReference type="AlphaFoldDB" id="A0A9P7YWN1"/>
<gene>
    <name evidence="1" type="ORF">BJ878DRAFT_545321</name>
</gene>
<accession>A0A9P7YWN1</accession>
<keyword evidence="2" id="KW-1185">Reference proteome</keyword>
<dbReference type="EMBL" id="MU254223">
    <property type="protein sequence ID" value="KAG9241369.1"/>
    <property type="molecule type" value="Genomic_DNA"/>
</dbReference>
<protein>
    <submittedName>
        <fullName evidence="1">Uncharacterized protein</fullName>
    </submittedName>
</protein>